<feature type="transmembrane region" description="Helical" evidence="8">
    <location>
        <begin position="207"/>
        <end position="223"/>
    </location>
</feature>
<comment type="similarity">
    <text evidence="2">Belongs to the peptidase S54 family.</text>
</comment>
<evidence type="ECO:0000256" key="3">
    <source>
        <dbReference type="ARBA" id="ARBA00022670"/>
    </source>
</evidence>
<dbReference type="SUPFAM" id="SSF144091">
    <property type="entry name" value="Rhomboid-like"/>
    <property type="match status" value="1"/>
</dbReference>
<keyword evidence="6 8" id="KW-1133">Transmembrane helix</keyword>
<dbReference type="Pfam" id="PF01694">
    <property type="entry name" value="Rhomboid"/>
    <property type="match status" value="1"/>
</dbReference>
<dbReference type="Proteomes" id="UP000188243">
    <property type="component" value="Chromosome"/>
</dbReference>
<keyword evidence="3 10" id="KW-0645">Protease</keyword>
<dbReference type="InterPro" id="IPR035952">
    <property type="entry name" value="Rhomboid-like_sf"/>
</dbReference>
<evidence type="ECO:0000256" key="1">
    <source>
        <dbReference type="ARBA" id="ARBA00004141"/>
    </source>
</evidence>
<evidence type="ECO:0000256" key="8">
    <source>
        <dbReference type="SAM" id="Phobius"/>
    </source>
</evidence>
<accession>A0A1Q2GV09</accession>
<evidence type="ECO:0000313" key="10">
    <source>
        <dbReference type="EMBL" id="AQP98917.1"/>
    </source>
</evidence>
<evidence type="ECO:0000256" key="6">
    <source>
        <dbReference type="ARBA" id="ARBA00022989"/>
    </source>
</evidence>
<dbReference type="GO" id="GO:0004252">
    <property type="term" value="F:serine-type endopeptidase activity"/>
    <property type="evidence" value="ECO:0007669"/>
    <property type="project" value="InterPro"/>
</dbReference>
<evidence type="ECO:0000256" key="4">
    <source>
        <dbReference type="ARBA" id="ARBA00022692"/>
    </source>
</evidence>
<dbReference type="PANTHER" id="PTHR43066:SF1">
    <property type="entry name" value="RHOMBOID PROTEIN 2"/>
    <property type="match status" value="1"/>
</dbReference>
<dbReference type="Gene3D" id="1.20.1540.10">
    <property type="entry name" value="Rhomboid-like"/>
    <property type="match status" value="1"/>
</dbReference>
<feature type="transmembrane region" description="Helical" evidence="8">
    <location>
        <begin position="37"/>
        <end position="56"/>
    </location>
</feature>
<evidence type="ECO:0000256" key="5">
    <source>
        <dbReference type="ARBA" id="ARBA00022801"/>
    </source>
</evidence>
<keyword evidence="4 8" id="KW-0812">Transmembrane</keyword>
<evidence type="ECO:0000313" key="11">
    <source>
        <dbReference type="Proteomes" id="UP000188243"/>
    </source>
</evidence>
<keyword evidence="7 8" id="KW-0472">Membrane</keyword>
<evidence type="ECO:0000256" key="7">
    <source>
        <dbReference type="ARBA" id="ARBA00023136"/>
    </source>
</evidence>
<feature type="transmembrane region" description="Helical" evidence="8">
    <location>
        <begin position="170"/>
        <end position="187"/>
    </location>
</feature>
<feature type="transmembrane region" description="Helical" evidence="8">
    <location>
        <begin position="123"/>
        <end position="141"/>
    </location>
</feature>
<protein>
    <submittedName>
        <fullName evidence="10">Rhomboid family intramembrane serine protease</fullName>
    </submittedName>
</protein>
<dbReference type="PANTHER" id="PTHR43066">
    <property type="entry name" value="RHOMBOID-RELATED PROTEIN"/>
    <property type="match status" value="1"/>
</dbReference>
<dbReference type="GO" id="GO:0006508">
    <property type="term" value="P:proteolysis"/>
    <property type="evidence" value="ECO:0007669"/>
    <property type="project" value="UniProtKB-KW"/>
</dbReference>
<dbReference type="AlphaFoldDB" id="A0A1Q2GV09"/>
<feature type="domain" description="Peptidase S54 rhomboid" evidence="9">
    <location>
        <begin position="88"/>
        <end position="221"/>
    </location>
</feature>
<evidence type="ECO:0000256" key="2">
    <source>
        <dbReference type="ARBA" id="ARBA00009045"/>
    </source>
</evidence>
<proteinExistence type="inferred from homology"/>
<dbReference type="KEGG" id="paln:B0W48_03360"/>
<name>A0A1Q2GV09_9GAMM</name>
<feature type="transmembrane region" description="Helical" evidence="8">
    <location>
        <begin position="147"/>
        <end position="163"/>
    </location>
</feature>
<evidence type="ECO:0000259" key="9">
    <source>
        <dbReference type="Pfam" id="PF01694"/>
    </source>
</evidence>
<dbReference type="GO" id="GO:0016020">
    <property type="term" value="C:membrane"/>
    <property type="evidence" value="ECO:0007669"/>
    <property type="project" value="UniProtKB-SubCell"/>
</dbReference>
<keyword evidence="5" id="KW-0378">Hydrolase</keyword>
<dbReference type="InterPro" id="IPR022764">
    <property type="entry name" value="Peptidase_S54_rhomboid_dom"/>
</dbReference>
<gene>
    <name evidence="10" type="ORF">B0W48_03360</name>
</gene>
<reference evidence="10 11" key="1">
    <citation type="submission" date="2017-02" db="EMBL/GenBank/DDBJ databases">
        <title>Complete genome sequence of the cold-active Pseudoalteromonas aliena strain EH1 isolated from Arctic seawater.</title>
        <authorList>
            <person name="Kim E."/>
            <person name="Heo E."/>
            <person name="Kim H."/>
            <person name="Kim D."/>
        </authorList>
    </citation>
    <scope>NUCLEOTIDE SEQUENCE [LARGE SCALE GENOMIC DNA]</scope>
    <source>
        <strain evidence="10 11">EH1</strain>
    </source>
</reference>
<dbReference type="EMBL" id="CP019628">
    <property type="protein sequence ID" value="AQP98917.1"/>
    <property type="molecule type" value="Genomic_DNA"/>
</dbReference>
<sequence>MIFFLISSVMYVLGLLLIKPSPNSLKAIPLTYMQNFKLIRASLCSGVFLLFVFLIISNYGFLAVDEYIYTLLALNNDSEKALLWPLQSITHLIIHTDPMHLLANVCGIALASVYERRVGAKRFLSVLAIGGIASIPSIFFYSETVTVCGISGGVFGLAAAYFTDEDELTIKEWGSAILLFAFLMFIFSIEGEFTSTSDETINTQVDHIGHIFGAIGAIIYCRLKPLRLTAEADNKH</sequence>
<comment type="subcellular location">
    <subcellularLocation>
        <location evidence="1">Membrane</location>
        <topology evidence="1">Multi-pass membrane protein</topology>
    </subcellularLocation>
</comment>
<organism evidence="10 11">
    <name type="scientific">Pseudoalteromonas aliena</name>
    <dbReference type="NCBI Taxonomy" id="247523"/>
    <lineage>
        <taxon>Bacteria</taxon>
        <taxon>Pseudomonadati</taxon>
        <taxon>Pseudomonadota</taxon>
        <taxon>Gammaproteobacteria</taxon>
        <taxon>Alteromonadales</taxon>
        <taxon>Pseudoalteromonadaceae</taxon>
        <taxon>Pseudoalteromonas</taxon>
    </lineage>
</organism>
<dbReference type="STRING" id="247523.B0W48_03360"/>